<keyword evidence="2" id="KW-0012">Acyltransferase</keyword>
<dbReference type="GO" id="GO:0004059">
    <property type="term" value="F:aralkylamine N-acetyltransferase activity"/>
    <property type="evidence" value="ECO:0007669"/>
    <property type="project" value="TreeGrafter"/>
</dbReference>
<protein>
    <recommendedName>
        <fullName evidence="4">N-acetyltransferase domain-containing protein</fullName>
    </recommendedName>
</protein>
<dbReference type="STRING" id="252740.A0A423WFG8"/>
<accession>A0A423WFG8</accession>
<feature type="compositionally biased region" description="Acidic residues" evidence="3">
    <location>
        <begin position="21"/>
        <end position="33"/>
    </location>
</feature>
<reference evidence="5 6" key="1">
    <citation type="submission" date="2015-09" db="EMBL/GenBank/DDBJ databases">
        <title>Host preference determinants of Valsa canker pathogens revealed by comparative genomics.</title>
        <authorList>
            <person name="Yin Z."/>
            <person name="Huang L."/>
        </authorList>
    </citation>
    <scope>NUCLEOTIDE SEQUENCE [LARGE SCALE GENOMIC DNA]</scope>
    <source>
        <strain evidence="5 6">YSFL</strain>
    </source>
</reference>
<dbReference type="Pfam" id="PF13673">
    <property type="entry name" value="Acetyltransf_10"/>
    <property type="match status" value="1"/>
</dbReference>
<evidence type="ECO:0000313" key="6">
    <source>
        <dbReference type="Proteomes" id="UP000284375"/>
    </source>
</evidence>
<comment type="caution">
    <text evidence="5">The sequence shown here is derived from an EMBL/GenBank/DDBJ whole genome shotgun (WGS) entry which is preliminary data.</text>
</comment>
<dbReference type="GO" id="GO:0005737">
    <property type="term" value="C:cytoplasm"/>
    <property type="evidence" value="ECO:0007669"/>
    <property type="project" value="TreeGrafter"/>
</dbReference>
<evidence type="ECO:0000256" key="3">
    <source>
        <dbReference type="SAM" id="MobiDB-lite"/>
    </source>
</evidence>
<evidence type="ECO:0000256" key="2">
    <source>
        <dbReference type="ARBA" id="ARBA00023315"/>
    </source>
</evidence>
<dbReference type="PANTHER" id="PTHR10908:SF0">
    <property type="entry name" value="SEROTONIN N-ACETYLTRANSFERASE"/>
    <property type="match status" value="1"/>
</dbReference>
<dbReference type="PANTHER" id="PTHR10908">
    <property type="entry name" value="SEROTONIN N-ACETYLTRANSFERASE"/>
    <property type="match status" value="1"/>
</dbReference>
<keyword evidence="6" id="KW-1185">Reference proteome</keyword>
<dbReference type="Proteomes" id="UP000284375">
    <property type="component" value="Unassembled WGS sequence"/>
</dbReference>
<dbReference type="InterPro" id="IPR051635">
    <property type="entry name" value="SNAT-like"/>
</dbReference>
<keyword evidence="1" id="KW-0808">Transferase</keyword>
<dbReference type="AlphaFoldDB" id="A0A423WFG8"/>
<evidence type="ECO:0000313" key="5">
    <source>
        <dbReference type="EMBL" id="ROW02137.1"/>
    </source>
</evidence>
<gene>
    <name evidence="5" type="ORF">VSDG_02561</name>
</gene>
<feature type="region of interest" description="Disordered" evidence="3">
    <location>
        <begin position="1"/>
        <end position="33"/>
    </location>
</feature>
<organism evidence="5 6">
    <name type="scientific">Cytospora chrysosperma</name>
    <name type="common">Cytospora canker fungus</name>
    <name type="synonym">Sphaeria chrysosperma</name>
    <dbReference type="NCBI Taxonomy" id="252740"/>
    <lineage>
        <taxon>Eukaryota</taxon>
        <taxon>Fungi</taxon>
        <taxon>Dikarya</taxon>
        <taxon>Ascomycota</taxon>
        <taxon>Pezizomycotina</taxon>
        <taxon>Sordariomycetes</taxon>
        <taxon>Sordariomycetidae</taxon>
        <taxon>Diaporthales</taxon>
        <taxon>Cytosporaceae</taxon>
        <taxon>Cytospora</taxon>
    </lineage>
</organism>
<feature type="compositionally biased region" description="Pro residues" evidence="3">
    <location>
        <begin position="1"/>
        <end position="16"/>
    </location>
</feature>
<dbReference type="OrthoDB" id="30840at2759"/>
<dbReference type="InterPro" id="IPR016181">
    <property type="entry name" value="Acyl_CoA_acyltransferase"/>
</dbReference>
<evidence type="ECO:0000256" key="1">
    <source>
        <dbReference type="ARBA" id="ARBA00022679"/>
    </source>
</evidence>
<sequence length="310" mass="33509">MAPPAPPDKAAPPPQAPFQGDADDASDDAAIDDTDDVVDDEFADLARTLSAKRREEKEKGKENRIQEILPFPFAPNIRPLGISDLQSVIALENAAFADPQHRASPEKPTSPEATFGADLLADQSRFQFEYRLTKCPELSLGIFCTVVPGLAKDFDIETLATAHTVETDRADNAKSVLLADIVATASYSQVVQDSDMEIPVDWRTSRATGVQKGHVEGGCTICLHTLAVSPKLQGCGLGKLAMKSFMQQMKGLGAERVALICQDYLVKYYERFGFRHAGKSEAQFGGGGWHDMVFDLPTAPATLGPAQSSR</sequence>
<proteinExistence type="predicted"/>
<feature type="domain" description="N-acetyltransferase" evidence="4">
    <location>
        <begin position="160"/>
        <end position="297"/>
    </location>
</feature>
<evidence type="ECO:0000259" key="4">
    <source>
        <dbReference type="PROSITE" id="PS51186"/>
    </source>
</evidence>
<dbReference type="PROSITE" id="PS51186">
    <property type="entry name" value="GNAT"/>
    <property type="match status" value="1"/>
</dbReference>
<dbReference type="SUPFAM" id="SSF55729">
    <property type="entry name" value="Acyl-CoA N-acyltransferases (Nat)"/>
    <property type="match status" value="1"/>
</dbReference>
<dbReference type="EMBL" id="LJZO01000005">
    <property type="protein sequence ID" value="ROW02137.1"/>
    <property type="molecule type" value="Genomic_DNA"/>
</dbReference>
<dbReference type="CDD" id="cd04301">
    <property type="entry name" value="NAT_SF"/>
    <property type="match status" value="1"/>
</dbReference>
<name>A0A423WFG8_CYTCH</name>
<dbReference type="Gene3D" id="3.40.630.30">
    <property type="match status" value="1"/>
</dbReference>
<dbReference type="InterPro" id="IPR000182">
    <property type="entry name" value="GNAT_dom"/>
</dbReference>